<dbReference type="Proteomes" id="UP001597368">
    <property type="component" value="Unassembled WGS sequence"/>
</dbReference>
<dbReference type="RefSeq" id="WP_379573721.1">
    <property type="nucleotide sequence ID" value="NZ_JBHUFV010000033.1"/>
</dbReference>
<evidence type="ECO:0000259" key="2">
    <source>
        <dbReference type="Pfam" id="PF13581"/>
    </source>
</evidence>
<comment type="caution">
    <text evidence="3">The sequence shown here is derived from an EMBL/GenBank/DDBJ whole genome shotgun (WGS) entry which is preliminary data.</text>
</comment>
<evidence type="ECO:0000313" key="4">
    <source>
        <dbReference type="Proteomes" id="UP001597368"/>
    </source>
</evidence>
<keyword evidence="1" id="KW-0723">Serine/threonine-protein kinase</keyword>
<keyword evidence="3" id="KW-0067">ATP-binding</keyword>
<evidence type="ECO:0000313" key="3">
    <source>
        <dbReference type="EMBL" id="MFD1933684.1"/>
    </source>
</evidence>
<gene>
    <name evidence="3" type="ORF">ACFSKW_19680</name>
</gene>
<dbReference type="GO" id="GO:0005524">
    <property type="term" value="F:ATP binding"/>
    <property type="evidence" value="ECO:0007669"/>
    <property type="project" value="UniProtKB-KW"/>
</dbReference>
<evidence type="ECO:0000256" key="1">
    <source>
        <dbReference type="ARBA" id="ARBA00022527"/>
    </source>
</evidence>
<dbReference type="CDD" id="cd16936">
    <property type="entry name" value="HATPase_RsbW-like"/>
    <property type="match status" value="1"/>
</dbReference>
<dbReference type="SUPFAM" id="SSF55874">
    <property type="entry name" value="ATPase domain of HSP90 chaperone/DNA topoisomerase II/histidine kinase"/>
    <property type="match status" value="1"/>
</dbReference>
<dbReference type="PANTHER" id="PTHR35526:SF3">
    <property type="entry name" value="ANTI-SIGMA-F FACTOR RSBW"/>
    <property type="match status" value="1"/>
</dbReference>
<name>A0ABW4SWW6_9ACTN</name>
<keyword evidence="1" id="KW-0418">Kinase</keyword>
<dbReference type="InterPro" id="IPR003594">
    <property type="entry name" value="HATPase_dom"/>
</dbReference>
<sequence length="181" mass="19793">MNKCSVAGVIGRSADRQTYAQGGAAPEYACVENLEDRRSPVEPAYREPQLDADVRCASWSLPPDASSVAWARHLIRARLASWALDGPSEVAQLLVSELVTNAVRHARGPYRLVLYVVEDLLRCEVQDADEILPQLRHVDAGDENGRGLAVLDLLACCWGSQRTLEGKSVWFELPVVAPVAC</sequence>
<keyword evidence="1" id="KW-0808">Transferase</keyword>
<dbReference type="PANTHER" id="PTHR35526">
    <property type="entry name" value="ANTI-SIGMA-F FACTOR RSBW-RELATED"/>
    <property type="match status" value="1"/>
</dbReference>
<protein>
    <submittedName>
        <fullName evidence="3">ATP-binding protein</fullName>
    </submittedName>
</protein>
<accession>A0ABW4SWW6</accession>
<dbReference type="InterPro" id="IPR036890">
    <property type="entry name" value="HATPase_C_sf"/>
</dbReference>
<keyword evidence="3" id="KW-0547">Nucleotide-binding</keyword>
<keyword evidence="4" id="KW-1185">Reference proteome</keyword>
<proteinExistence type="predicted"/>
<dbReference type="InterPro" id="IPR050267">
    <property type="entry name" value="Anti-sigma-factor_SerPK"/>
</dbReference>
<dbReference type="Pfam" id="PF13581">
    <property type="entry name" value="HATPase_c_2"/>
    <property type="match status" value="1"/>
</dbReference>
<feature type="domain" description="Histidine kinase/HSP90-like ATPase" evidence="2">
    <location>
        <begin position="62"/>
        <end position="155"/>
    </location>
</feature>
<reference evidence="4" key="1">
    <citation type="journal article" date="2019" name="Int. J. Syst. Evol. Microbiol.">
        <title>The Global Catalogue of Microorganisms (GCM) 10K type strain sequencing project: providing services to taxonomists for standard genome sequencing and annotation.</title>
        <authorList>
            <consortium name="The Broad Institute Genomics Platform"/>
            <consortium name="The Broad Institute Genome Sequencing Center for Infectious Disease"/>
            <person name="Wu L."/>
            <person name="Ma J."/>
        </authorList>
    </citation>
    <scope>NUCLEOTIDE SEQUENCE [LARGE SCALE GENOMIC DNA]</scope>
    <source>
        <strain evidence="4">ICMP 6774ER</strain>
    </source>
</reference>
<dbReference type="EMBL" id="JBHUFV010000033">
    <property type="protein sequence ID" value="MFD1933684.1"/>
    <property type="molecule type" value="Genomic_DNA"/>
</dbReference>
<dbReference type="Gene3D" id="3.30.565.10">
    <property type="entry name" value="Histidine kinase-like ATPase, C-terminal domain"/>
    <property type="match status" value="1"/>
</dbReference>
<organism evidence="3 4">
    <name type="scientific">Nonomuraea mangrovi</name>
    <dbReference type="NCBI Taxonomy" id="2316207"/>
    <lineage>
        <taxon>Bacteria</taxon>
        <taxon>Bacillati</taxon>
        <taxon>Actinomycetota</taxon>
        <taxon>Actinomycetes</taxon>
        <taxon>Streptosporangiales</taxon>
        <taxon>Streptosporangiaceae</taxon>
        <taxon>Nonomuraea</taxon>
    </lineage>
</organism>